<evidence type="ECO:0000313" key="4">
    <source>
        <dbReference type="Proteomes" id="UP000601361"/>
    </source>
</evidence>
<sequence>MAKGYRITLASICLCLSLCQPDALAADTTSVVKQPTTTRAALAQVYNSQVGVSEKGCNNCGPEVKQYLASSGNRQGQPWCAAFVNWCFKKLGLKGPAGAGAARNWFPASKVIYRRGAPQVREPQQGDCAGYYYANLGRIGHIGFIDQWGENFVVTVEGNTGGGSGVNREGDGVHRMRRLRSQISIVSSWIPKS</sequence>
<name>A0ABQ1WJJ1_9BACT</name>
<evidence type="ECO:0000259" key="2">
    <source>
        <dbReference type="PROSITE" id="PS50911"/>
    </source>
</evidence>
<dbReference type="PROSITE" id="PS50911">
    <property type="entry name" value="CHAP"/>
    <property type="match status" value="1"/>
</dbReference>
<dbReference type="Pfam" id="PF05257">
    <property type="entry name" value="CHAP"/>
    <property type="match status" value="1"/>
</dbReference>
<dbReference type="Proteomes" id="UP000601361">
    <property type="component" value="Unassembled WGS sequence"/>
</dbReference>
<feature type="signal peptide" evidence="1">
    <location>
        <begin position="1"/>
        <end position="25"/>
    </location>
</feature>
<dbReference type="InterPro" id="IPR007921">
    <property type="entry name" value="CHAP_dom"/>
</dbReference>
<keyword evidence="1" id="KW-0732">Signal</keyword>
<dbReference type="InterPro" id="IPR038765">
    <property type="entry name" value="Papain-like_cys_pep_sf"/>
</dbReference>
<dbReference type="EMBL" id="BMGS01000002">
    <property type="protein sequence ID" value="GGG33361.1"/>
    <property type="molecule type" value="Genomic_DNA"/>
</dbReference>
<reference evidence="4" key="1">
    <citation type="journal article" date="2019" name="Int. J. Syst. Evol. Microbiol.">
        <title>The Global Catalogue of Microorganisms (GCM) 10K type strain sequencing project: providing services to taxonomists for standard genome sequencing and annotation.</title>
        <authorList>
            <consortium name="The Broad Institute Genomics Platform"/>
            <consortium name="The Broad Institute Genome Sequencing Center for Infectious Disease"/>
            <person name="Wu L."/>
            <person name="Ma J."/>
        </authorList>
    </citation>
    <scope>NUCLEOTIDE SEQUENCE [LARGE SCALE GENOMIC DNA]</scope>
    <source>
        <strain evidence="4">CGMCC 1.12990</strain>
    </source>
</reference>
<feature type="domain" description="Peptidase C51" evidence="2">
    <location>
        <begin position="55"/>
        <end position="191"/>
    </location>
</feature>
<dbReference type="RefSeq" id="WP_229728578.1">
    <property type="nucleotide sequence ID" value="NZ_BMGS01000002.1"/>
</dbReference>
<organism evidence="3 4">
    <name type="scientific">Hymenobacter glacieicola</name>
    <dbReference type="NCBI Taxonomy" id="1562124"/>
    <lineage>
        <taxon>Bacteria</taxon>
        <taxon>Pseudomonadati</taxon>
        <taxon>Bacteroidota</taxon>
        <taxon>Cytophagia</taxon>
        <taxon>Cytophagales</taxon>
        <taxon>Hymenobacteraceae</taxon>
        <taxon>Hymenobacter</taxon>
    </lineage>
</organism>
<protein>
    <recommendedName>
        <fullName evidence="2">Peptidase C51 domain-containing protein</fullName>
    </recommendedName>
</protein>
<keyword evidence="4" id="KW-1185">Reference proteome</keyword>
<feature type="chain" id="PRO_5045280485" description="Peptidase C51 domain-containing protein" evidence="1">
    <location>
        <begin position="26"/>
        <end position="193"/>
    </location>
</feature>
<proteinExistence type="predicted"/>
<evidence type="ECO:0000313" key="3">
    <source>
        <dbReference type="EMBL" id="GGG33361.1"/>
    </source>
</evidence>
<evidence type="ECO:0000256" key="1">
    <source>
        <dbReference type="SAM" id="SignalP"/>
    </source>
</evidence>
<comment type="caution">
    <text evidence="3">The sequence shown here is derived from an EMBL/GenBank/DDBJ whole genome shotgun (WGS) entry which is preliminary data.</text>
</comment>
<gene>
    <name evidence="3" type="ORF">GCM10011378_07290</name>
</gene>
<accession>A0ABQ1WJJ1</accession>
<dbReference type="SUPFAM" id="SSF54001">
    <property type="entry name" value="Cysteine proteinases"/>
    <property type="match status" value="1"/>
</dbReference>